<keyword evidence="2" id="KW-0862">Zinc</keyword>
<dbReference type="Gene3D" id="1.20.930.10">
    <property type="entry name" value="Conserved domain common to transcription factors TFIIS, elongin A, CRSP70"/>
    <property type="match status" value="1"/>
</dbReference>
<comment type="subcellular location">
    <subcellularLocation>
        <location evidence="1">Nucleus</location>
    </subcellularLocation>
</comment>
<dbReference type="PANTHER" id="PTHR46557">
    <property type="entry name" value="SERINE/THREONINE-PROTEIN PHOSPHATASE 1 REGULATORY SUBUNIT 10-RELATED"/>
    <property type="match status" value="1"/>
</dbReference>
<evidence type="ECO:0000313" key="8">
    <source>
        <dbReference type="Proteomes" id="UP000095284"/>
    </source>
</evidence>
<dbReference type="PROSITE" id="PS51319">
    <property type="entry name" value="TFIIS_N"/>
    <property type="match status" value="1"/>
</dbReference>
<feature type="compositionally biased region" description="Basic residues" evidence="3">
    <location>
        <begin position="1194"/>
        <end position="1222"/>
    </location>
</feature>
<evidence type="ECO:0000313" key="9">
    <source>
        <dbReference type="Proteomes" id="UP000659654"/>
    </source>
</evidence>
<accession>A0A1I7S9U9</accession>
<keyword evidence="1" id="KW-0539">Nucleus</keyword>
<feature type="compositionally biased region" description="Basic and acidic residues" evidence="3">
    <location>
        <begin position="320"/>
        <end position="329"/>
    </location>
</feature>
<dbReference type="InterPro" id="IPR017923">
    <property type="entry name" value="TFIIS_N"/>
</dbReference>
<dbReference type="InterPro" id="IPR000571">
    <property type="entry name" value="Znf_CCCH"/>
</dbReference>
<feature type="compositionally biased region" description="Basic and acidic residues" evidence="3">
    <location>
        <begin position="835"/>
        <end position="849"/>
    </location>
</feature>
<dbReference type="PANTHER" id="PTHR46557:SF1">
    <property type="entry name" value="SERINE_THREONINE-PROTEIN PHOSPHATASE 1 REGULATORY SUBUNIT 10"/>
    <property type="match status" value="1"/>
</dbReference>
<feature type="compositionally biased region" description="Basic and acidic residues" evidence="3">
    <location>
        <begin position="462"/>
        <end position="479"/>
    </location>
</feature>
<dbReference type="Proteomes" id="UP000582659">
    <property type="component" value="Unassembled WGS sequence"/>
</dbReference>
<dbReference type="InterPro" id="IPR035441">
    <property type="entry name" value="TFIIS/LEDGF_dom_sf"/>
</dbReference>
<dbReference type="Proteomes" id="UP000659654">
    <property type="component" value="Unassembled WGS sequence"/>
</dbReference>
<feature type="region of interest" description="Disordered" evidence="3">
    <location>
        <begin position="684"/>
        <end position="705"/>
    </location>
</feature>
<feature type="compositionally biased region" description="Basic and acidic residues" evidence="3">
    <location>
        <begin position="856"/>
        <end position="868"/>
    </location>
</feature>
<dbReference type="GO" id="GO:0008270">
    <property type="term" value="F:zinc ion binding"/>
    <property type="evidence" value="ECO:0007669"/>
    <property type="project" value="UniProtKB-KW"/>
</dbReference>
<keyword evidence="2" id="KW-0479">Metal-binding</keyword>
<dbReference type="Proteomes" id="UP000095284">
    <property type="component" value="Unplaced"/>
</dbReference>
<feature type="region of interest" description="Disordered" evidence="3">
    <location>
        <begin position="459"/>
        <end position="480"/>
    </location>
</feature>
<dbReference type="GO" id="GO:0008157">
    <property type="term" value="F:protein phosphatase 1 binding"/>
    <property type="evidence" value="ECO:0007669"/>
    <property type="project" value="TreeGrafter"/>
</dbReference>
<feature type="region of interest" description="Disordered" evidence="3">
    <location>
        <begin position="1027"/>
        <end position="1053"/>
    </location>
</feature>
<sequence>MSDPHRLPVVDYNGDQIYYQPPQQQHQYQQEELSFPQDLLEPQPVISQQEYNYSDDYQNGQGYEMSEFVTVDQNRQMDDPQWNQQYFYSGEIPYTGAEEIVGTEYQSYEPTLAQHNISMNPFEEEDDDGYDPQQSLPSYSMNEPARMMLDENDFEMEADEPELERRVAAPHQQVVVTRRDQRDVEAEIKKRRAAKRAQRVSNEGRGQQLYLTADDSAISQKAREQAAQRFATKEGWECMNKWLKQAVEKDDRERLVQHLETLKFTDVSVDLLQQTDTAKMVRELWKKHSNKKVNELASFLFTSWKDKVATEHKKTKSAKQTKETKEKAAKKTVKQSPPKKLSKEEEKHQPTDVDILGKLIDATDKEASGEKPPSPQETSKNKVRIKPKVKMNKSRLTGLEEDAPKPASTPSKKDKPKPKPKVYVASEDFLAALDAVGPAPAPKKKPKVTVVTPIRPSLQKSAELERSFDEGKGQEKEVELSEEVIQKLVQSKRAKPGILRTDPLNAEEKSWRKIRFRAELVETRHFECDASERVNVSKLSPNEMKHMDAQQEHDALARLKHESSLPPLPGLPGEEPDGSGFGRWTGPKQEFGPSGPSTSWRNLPGFQYKVVKIAGMPLFPRGTDSTLAVMEKIREQSSMAAFFGPKIPTPIANENDDDDLVVKATEAEFRFEKDPGSLVIYVTRSGDKRKGEESQPQPQHMPSPINTASAALRLPLPFTTTANLPQVPAEVKSEEPENLEARRNSASGAGNINVPQLPGLRVSATILAPETAPSPAVTSPAQSSTQNPVALSADVLSILESVKRTEVPKEVSLDDSLKDIINSIKPDPDVPSQDEDLRKQDEDLRGDFDMREEDQDLRGREQAKEKEVSTPTSGMLPVIRSPVTTTSAFPFSSPQAIFSPSSSSSQPAMPPRTAAFGNQPVMPIPSQEKKPVVTTDTLKVLADLAGKTANVVGGLDLAAILSKVDSAAKKSQAAPVIQQLNDPTQQMYQPPPVIQQIDSYTAPFQPGFSTPTQPAFGARPPFPNQPNFSGARGQSAFFGNQSNNTRPAFGNRPIRGPVPCKFFMQGNCNFGEACRNLHAQQPTEGLRRLQTQATTTQGPQTATTTFTPPQNQFGNEFNQPFEEKDGQTQPYFGGRGRGRGRGAPGRWEDRRQRRYSPQRRYERRDERDRDYDRDDRRQRRRRRSGSQSPSRSPPARRRRYRSSSRSRSRSRSRSPSARRGRSRRYDRNSRSRSPSPLVDTARERTPSPPKAPDSQE</sequence>
<feature type="compositionally biased region" description="Polar residues" evidence="3">
    <location>
        <begin position="694"/>
        <end position="705"/>
    </location>
</feature>
<dbReference type="Gene3D" id="2.30.30.1190">
    <property type="match status" value="1"/>
</dbReference>
<protein>
    <submittedName>
        <fullName evidence="6">(pine wood nematode) hypothetical protein</fullName>
    </submittedName>
</protein>
<dbReference type="eggNOG" id="ENOG502THD4">
    <property type="taxonomic scope" value="Eukaryota"/>
</dbReference>
<feature type="domain" description="TFIIS N-terminal" evidence="5">
    <location>
        <begin position="237"/>
        <end position="311"/>
    </location>
</feature>
<dbReference type="PROSITE" id="PS50103">
    <property type="entry name" value="ZF_C3H1"/>
    <property type="match status" value="1"/>
</dbReference>
<gene>
    <name evidence="6" type="ORF">BXYJ_LOCUS13912</name>
</gene>
<feature type="compositionally biased region" description="Pro residues" evidence="3">
    <location>
        <begin position="1246"/>
        <end position="1256"/>
    </location>
</feature>
<feature type="compositionally biased region" description="Basic and acidic residues" evidence="3">
    <location>
        <begin position="1159"/>
        <end position="1177"/>
    </location>
</feature>
<dbReference type="GO" id="GO:0005634">
    <property type="term" value="C:nucleus"/>
    <property type="evidence" value="ECO:0007669"/>
    <property type="project" value="UniProtKB-SubCell"/>
</dbReference>
<evidence type="ECO:0000313" key="7">
    <source>
        <dbReference type="EMBL" id="CAG9129255.1"/>
    </source>
</evidence>
<dbReference type="EMBL" id="CAJFCV020000006">
    <property type="protein sequence ID" value="CAG9129255.1"/>
    <property type="molecule type" value="Genomic_DNA"/>
</dbReference>
<feature type="compositionally biased region" description="Low complexity" evidence="3">
    <location>
        <begin position="1091"/>
        <end position="1114"/>
    </location>
</feature>
<evidence type="ECO:0000256" key="3">
    <source>
        <dbReference type="SAM" id="MobiDB-lite"/>
    </source>
</evidence>
<keyword evidence="9" id="KW-1185">Reference proteome</keyword>
<dbReference type="SUPFAM" id="SSF47676">
    <property type="entry name" value="Conserved domain common to transcription factors TFIIS, elongin A, CRSP70"/>
    <property type="match status" value="1"/>
</dbReference>
<evidence type="ECO:0000313" key="10">
    <source>
        <dbReference type="WBParaSite" id="BXY_0979600.1"/>
    </source>
</evidence>
<feature type="compositionally biased region" description="Basic and acidic residues" evidence="3">
    <location>
        <begin position="341"/>
        <end position="351"/>
    </location>
</feature>
<dbReference type="Pfam" id="PF00642">
    <property type="entry name" value="zf-CCCH"/>
    <property type="match status" value="1"/>
</dbReference>
<name>A0A1I7S9U9_BURXY</name>
<reference evidence="7" key="2">
    <citation type="submission" date="2020-08" db="EMBL/GenBank/DDBJ databases">
        <authorList>
            <person name="Kikuchi T."/>
        </authorList>
    </citation>
    <scope>NUCLEOTIDE SEQUENCE</scope>
    <source>
        <strain evidence="6">Ka4C1</strain>
    </source>
</reference>
<feature type="region of interest" description="Disordered" evidence="3">
    <location>
        <begin position="562"/>
        <end position="599"/>
    </location>
</feature>
<proteinExistence type="predicted"/>
<feature type="compositionally biased region" description="Basic and acidic residues" evidence="3">
    <location>
        <begin position="731"/>
        <end position="743"/>
    </location>
</feature>
<feature type="domain" description="C3H1-type" evidence="4">
    <location>
        <begin position="1054"/>
        <end position="1081"/>
    </location>
</feature>
<evidence type="ECO:0000256" key="2">
    <source>
        <dbReference type="PROSITE-ProRule" id="PRU00723"/>
    </source>
</evidence>
<dbReference type="WBParaSite" id="BXY_0979600.1">
    <property type="protein sequence ID" value="BXY_0979600.1"/>
    <property type="gene ID" value="BXY_0979600"/>
</dbReference>
<dbReference type="GO" id="GO:0072357">
    <property type="term" value="C:PTW/PP1 phosphatase complex"/>
    <property type="evidence" value="ECO:0007669"/>
    <property type="project" value="TreeGrafter"/>
</dbReference>
<dbReference type="OrthoDB" id="5842814at2759"/>
<reference evidence="10" key="1">
    <citation type="submission" date="2016-11" db="UniProtKB">
        <authorList>
            <consortium name="WormBaseParasite"/>
        </authorList>
    </citation>
    <scope>IDENTIFICATION</scope>
</reference>
<evidence type="ECO:0000313" key="6">
    <source>
        <dbReference type="EMBL" id="CAD5233821.1"/>
    </source>
</evidence>
<evidence type="ECO:0000259" key="5">
    <source>
        <dbReference type="PROSITE" id="PS51319"/>
    </source>
</evidence>
<feature type="compositionally biased region" description="Basic and acidic residues" evidence="3">
    <location>
        <begin position="804"/>
        <end position="818"/>
    </location>
</feature>
<evidence type="ECO:0000259" key="4">
    <source>
        <dbReference type="PROSITE" id="PS50103"/>
    </source>
</evidence>
<feature type="region of interest" description="Disordered" evidence="3">
    <location>
        <begin position="1091"/>
        <end position="1256"/>
    </location>
</feature>
<feature type="region of interest" description="Disordered" evidence="3">
    <location>
        <begin position="804"/>
        <end position="878"/>
    </location>
</feature>
<feature type="region of interest" description="Disordered" evidence="3">
    <location>
        <begin position="310"/>
        <end position="422"/>
    </location>
</feature>
<keyword evidence="2" id="KW-0863">Zinc-finger</keyword>
<feature type="region of interest" description="Disordered" evidence="3">
    <location>
        <begin position="722"/>
        <end position="756"/>
    </location>
</feature>
<organism evidence="8 10">
    <name type="scientific">Bursaphelenchus xylophilus</name>
    <name type="common">Pinewood nematode worm</name>
    <name type="synonym">Aphelenchoides xylophilus</name>
    <dbReference type="NCBI Taxonomy" id="6326"/>
    <lineage>
        <taxon>Eukaryota</taxon>
        <taxon>Metazoa</taxon>
        <taxon>Ecdysozoa</taxon>
        <taxon>Nematoda</taxon>
        <taxon>Chromadorea</taxon>
        <taxon>Rhabditida</taxon>
        <taxon>Tylenchina</taxon>
        <taxon>Tylenchomorpha</taxon>
        <taxon>Aphelenchoidea</taxon>
        <taxon>Aphelenchoididae</taxon>
        <taxon>Bursaphelenchus</taxon>
    </lineage>
</organism>
<dbReference type="AlphaFoldDB" id="A0A1I7S9U9"/>
<feature type="compositionally biased region" description="Polar residues" evidence="3">
    <location>
        <begin position="1037"/>
        <end position="1046"/>
    </location>
</feature>
<dbReference type="GO" id="GO:0000785">
    <property type="term" value="C:chromatin"/>
    <property type="evidence" value="ECO:0007669"/>
    <property type="project" value="TreeGrafter"/>
</dbReference>
<feature type="zinc finger region" description="C3H1-type" evidence="2">
    <location>
        <begin position="1054"/>
        <end position="1081"/>
    </location>
</feature>
<feature type="compositionally biased region" description="Polar residues" evidence="3">
    <location>
        <begin position="744"/>
        <end position="754"/>
    </location>
</feature>
<dbReference type="EMBL" id="CAJFDI010000006">
    <property type="protein sequence ID" value="CAD5233821.1"/>
    <property type="molecule type" value="Genomic_DNA"/>
</dbReference>
<feature type="compositionally biased region" description="Basic residues" evidence="3">
    <location>
        <begin position="381"/>
        <end position="393"/>
    </location>
</feature>
<dbReference type="SMR" id="A0A1I7S9U9"/>
<dbReference type="Pfam" id="PF08711">
    <property type="entry name" value="Med26"/>
    <property type="match status" value="1"/>
</dbReference>
<dbReference type="SMART" id="SM00356">
    <property type="entry name" value="ZnF_C3H1"/>
    <property type="match status" value="1"/>
</dbReference>
<evidence type="ECO:0000256" key="1">
    <source>
        <dbReference type="PROSITE-ProRule" id="PRU00649"/>
    </source>
</evidence>